<proteinExistence type="predicted"/>
<evidence type="ECO:0000313" key="3">
    <source>
        <dbReference type="EMBL" id="CAD1824688.1"/>
    </source>
</evidence>
<evidence type="ECO:0000259" key="2">
    <source>
        <dbReference type="Pfam" id="PF07727"/>
    </source>
</evidence>
<dbReference type="InterPro" id="IPR043502">
    <property type="entry name" value="DNA/RNA_pol_sf"/>
</dbReference>
<evidence type="ECO:0000256" key="1">
    <source>
        <dbReference type="SAM" id="MobiDB-lite"/>
    </source>
</evidence>
<reference evidence="3" key="1">
    <citation type="submission" date="2020-07" db="EMBL/GenBank/DDBJ databases">
        <authorList>
            <person name="Lin J."/>
        </authorList>
    </citation>
    <scope>NUCLEOTIDE SEQUENCE</scope>
</reference>
<sequence length="335" mass="37984">MVSCKGYKQEKCVDYEEVFAPVRLILAIAVYHDWQVHQMDVKLAFLNGAEDKVYRLNKALDGLKQAPRVWNTRLDNYLQNSGFCKCPYEYATYIKKNKNKKGDILIICVYVDDLLITGCSKEVINDFKSIMIKEFEMTDSGLMLYFLGIEPIYENPMESHWQVAKRILRYVKGTICHGLYYTKSKELKLLGYTDSDWAGDQDERKSTTGPSGKVMVIIDRTQCVAHWTCANCEFLLSGTGPWLGETGPPGDSIAAALGQPVPHWKRPVPERVSCVKGPRDRSLAGETDPRARPREERPVPERRNFGAGRETGPMSGRPVPQSENCPVRALHRMQS</sequence>
<dbReference type="PANTHER" id="PTHR11439:SF483">
    <property type="entry name" value="PEPTIDE SYNTHASE GLIP-LIKE, PUTATIVE (AFU_ORTHOLOGUE AFUA_3G12920)-RELATED"/>
    <property type="match status" value="1"/>
</dbReference>
<name>A0A6V7P1S9_ANACO</name>
<dbReference type="SUPFAM" id="SSF56672">
    <property type="entry name" value="DNA/RNA polymerases"/>
    <property type="match status" value="1"/>
</dbReference>
<organism evidence="3">
    <name type="scientific">Ananas comosus var. bracteatus</name>
    <name type="common">red pineapple</name>
    <dbReference type="NCBI Taxonomy" id="296719"/>
    <lineage>
        <taxon>Eukaryota</taxon>
        <taxon>Viridiplantae</taxon>
        <taxon>Streptophyta</taxon>
        <taxon>Embryophyta</taxon>
        <taxon>Tracheophyta</taxon>
        <taxon>Spermatophyta</taxon>
        <taxon>Magnoliopsida</taxon>
        <taxon>Liliopsida</taxon>
        <taxon>Poales</taxon>
        <taxon>Bromeliaceae</taxon>
        <taxon>Bromelioideae</taxon>
        <taxon>Ananas</taxon>
    </lineage>
</organism>
<feature type="compositionally biased region" description="Basic and acidic residues" evidence="1">
    <location>
        <begin position="277"/>
        <end position="304"/>
    </location>
</feature>
<accession>A0A6V7P1S9</accession>
<dbReference type="AlphaFoldDB" id="A0A6V7P1S9"/>
<feature type="domain" description="Reverse transcriptase Ty1/copia-type" evidence="2">
    <location>
        <begin position="4"/>
        <end position="153"/>
    </location>
</feature>
<feature type="region of interest" description="Disordered" evidence="1">
    <location>
        <begin position="259"/>
        <end position="335"/>
    </location>
</feature>
<dbReference type="Pfam" id="PF07727">
    <property type="entry name" value="RVT_2"/>
    <property type="match status" value="1"/>
</dbReference>
<protein>
    <recommendedName>
        <fullName evidence="2">Reverse transcriptase Ty1/copia-type domain-containing protein</fullName>
    </recommendedName>
</protein>
<dbReference type="PANTHER" id="PTHR11439">
    <property type="entry name" value="GAG-POL-RELATED RETROTRANSPOSON"/>
    <property type="match status" value="1"/>
</dbReference>
<gene>
    <name evidence="3" type="ORF">CB5_LOCUS7899</name>
</gene>
<dbReference type="EMBL" id="LR862144">
    <property type="protein sequence ID" value="CAD1824688.1"/>
    <property type="molecule type" value="Genomic_DNA"/>
</dbReference>
<dbReference type="InterPro" id="IPR013103">
    <property type="entry name" value="RVT_2"/>
</dbReference>